<sequence>MITITGAEGSSEYQAAILVKKALEASWPGVAATPREVDDIRIAVSTKLSGYQVQDIDIVLAGRLSKPRMFKPLRVIRGSSGNKLNARPIMVESFVVAIEVKDHDDRGVRIMDDQVEVRYSRGGPLQWKSATDQNVKQMHALKTYLSDMHVDVFARRCMVFPSLGSISAPSAVAGAFNGHQLMSAIAASSPLLERRGQGLLSAGDKETIEKALAAPIFKKAIPTRLDRERMDRLAAKNPSIDGIIDTLGDGTVFLRGFAGTGKTVLLLQAAWKLFRTEGKRTLVLTYNHALAADMRRLMSLANIPSSVEAGGIRVGTVMSFLYTWFSKLGLLGEGPLDFSGYPALCAEALDLVKGGAVTREDIEEIIYSDPDFFDFDQVFVDEGQDWPSGETALLKALYDPTRLCVADGVDQLVRGARANWRAGLPRDKRSTLPLGKCLRLKRNLSLFASEIARETGSAWEAEPNPAAGGGRIIILSKPYVQATGLHESLVEDLKSDGNDCVDMLVCVPPDGVVETADRRSSLVGQEFSSRGQAHWDGVDPMARSDFPRGPDQVRIVQYASCRGLEGWTVVLEGFDRFLEEMFLAKMSSGLDASEEEGFVDLEKAASGEAWRWGLIALTRPIDTLVIQLDNPGGKFGTQVLEAARKFPDFVEILDG</sequence>
<evidence type="ECO:0000313" key="1">
    <source>
        <dbReference type="EMBL" id="WZK91563.1"/>
    </source>
</evidence>
<evidence type="ECO:0000313" key="2">
    <source>
        <dbReference type="Proteomes" id="UP001623232"/>
    </source>
</evidence>
<proteinExistence type="predicted"/>
<reference evidence="1 2" key="1">
    <citation type="submission" date="2023-04" db="EMBL/GenBank/DDBJ databases">
        <title>Complete genome sequence of Alisedimentitalea scapharcae.</title>
        <authorList>
            <person name="Rong J.-C."/>
            <person name="Yi M.-L."/>
            <person name="Zhao Q."/>
        </authorList>
    </citation>
    <scope>NUCLEOTIDE SEQUENCE [LARGE SCALE GENOMIC DNA]</scope>
    <source>
        <strain evidence="1 2">KCTC 42119</strain>
        <plasmid evidence="1 2">unnamed3</plasmid>
    </source>
</reference>
<geneLocation type="plasmid" evidence="1 2">
    <name>unnamed3</name>
</geneLocation>
<organism evidence="1 2">
    <name type="scientific">Aliisedimentitalea scapharcae</name>
    <dbReference type="NCBI Taxonomy" id="1524259"/>
    <lineage>
        <taxon>Bacteria</taxon>
        <taxon>Pseudomonadati</taxon>
        <taxon>Pseudomonadota</taxon>
        <taxon>Alphaproteobacteria</taxon>
        <taxon>Rhodobacterales</taxon>
        <taxon>Roseobacteraceae</taxon>
        <taxon>Aliisedimentitalea</taxon>
    </lineage>
</organism>
<dbReference type="Proteomes" id="UP001623232">
    <property type="component" value="Plasmid unnamed3"/>
</dbReference>
<name>A0ABZ2Y059_9RHOB</name>
<dbReference type="Gene3D" id="3.40.50.300">
    <property type="entry name" value="P-loop containing nucleotide triphosphate hydrolases"/>
    <property type="match status" value="1"/>
</dbReference>
<keyword evidence="2" id="KW-1185">Reference proteome</keyword>
<dbReference type="SUPFAM" id="SSF52540">
    <property type="entry name" value="P-loop containing nucleoside triphosphate hydrolases"/>
    <property type="match status" value="1"/>
</dbReference>
<accession>A0ABZ2Y059</accession>
<dbReference type="InterPro" id="IPR027417">
    <property type="entry name" value="P-loop_NTPase"/>
</dbReference>
<keyword evidence="1" id="KW-0614">Plasmid</keyword>
<gene>
    <name evidence="1" type="ORF">QEZ52_22765</name>
</gene>
<protein>
    <submittedName>
        <fullName evidence="1">AAA family ATPase</fullName>
    </submittedName>
</protein>
<dbReference type="EMBL" id="CP123587">
    <property type="protein sequence ID" value="WZK91563.1"/>
    <property type="molecule type" value="Genomic_DNA"/>
</dbReference>
<dbReference type="RefSeq" id="WP_343211462.1">
    <property type="nucleotide sequence ID" value="NZ_CP123587.1"/>
</dbReference>